<dbReference type="Proteomes" id="UP000032025">
    <property type="component" value="Unassembled WGS sequence"/>
</dbReference>
<sequence length="416" mass="45626">MRSGGSQTVPPALRKMRVVATGLLVTMAALFLIARYFQPIHPAWGFVRAFAEAAMVGGLADWFAVTALFRHPLGLPIPHTAIVPRNKDRIGETLANFLRTNFLVPRVVARRMIRLDVAGAAGRWLAQPPQEGGRIRRGASRLFAEMLTAFDPQRLGGMVKAGIGARLRATEVSPILGQLLKAAIAEGRHVPLMESVIRWAGQALAANEPVVRAMVHERAGAILRWTGLDETVADKLIDGLDKLLHDMAEDPGHPIRLKIEEGLDRLAWDLQYDPAMRARVEAMKDDLIANPAMQRWLDGLWEQAREGLLRLARDPEAVTAGKLGETLRQLGQTLQSDPRLASTINRFVRRAVVGIAADYGDGIVRLVSETVRGWDADTVTSRLENAVGRDLQYIRINGTLVGGSVGLVLHVVDRLL</sequence>
<organism evidence="2 3">
    <name type="scientific">Sphingomonas paucimobilis NBRC 13935</name>
    <dbReference type="NCBI Taxonomy" id="1219050"/>
    <lineage>
        <taxon>Bacteria</taxon>
        <taxon>Pseudomonadati</taxon>
        <taxon>Pseudomonadota</taxon>
        <taxon>Alphaproteobacteria</taxon>
        <taxon>Sphingomonadales</taxon>
        <taxon>Sphingomonadaceae</taxon>
        <taxon>Sphingomonas</taxon>
    </lineage>
</organism>
<reference evidence="2 3" key="1">
    <citation type="submission" date="2014-08" db="EMBL/GenBank/DDBJ databases">
        <title>Whole genome shotgun sequence of Sphingomonas paucimobilis NBRC 13935.</title>
        <authorList>
            <person name="Hosoyama A."/>
            <person name="Hashimoto M."/>
            <person name="Hosoyama Y."/>
            <person name="Noguchi M."/>
            <person name="Uohara A."/>
            <person name="Ohji S."/>
            <person name="Katano-Makiyama Y."/>
            <person name="Ichikawa N."/>
            <person name="Kimura A."/>
            <person name="Yamazoe A."/>
            <person name="Fujita N."/>
        </authorList>
    </citation>
    <scope>NUCLEOTIDE SEQUENCE [LARGE SCALE GENOMIC DNA]</scope>
    <source>
        <strain evidence="2 3">NBRC 13935</strain>
    </source>
</reference>
<evidence type="ECO:0000313" key="3">
    <source>
        <dbReference type="Proteomes" id="UP000032025"/>
    </source>
</evidence>
<evidence type="ECO:0000256" key="1">
    <source>
        <dbReference type="SAM" id="Phobius"/>
    </source>
</evidence>
<gene>
    <name evidence="2" type="ORF">SP6_01_00270</name>
</gene>
<feature type="transmembrane region" description="Helical" evidence="1">
    <location>
        <begin position="18"/>
        <end position="37"/>
    </location>
</feature>
<proteinExistence type="predicted"/>
<name>A0A0C9NB08_SPHPI</name>
<accession>A0A0C9NB08</accession>
<keyword evidence="1" id="KW-0812">Transmembrane</keyword>
<protein>
    <submittedName>
        <fullName evidence="2">DNA, contig: SP601</fullName>
    </submittedName>
</protein>
<keyword evidence="1" id="KW-0472">Membrane</keyword>
<dbReference type="PANTHER" id="PTHR38442:SF1">
    <property type="entry name" value="INNER MEMBRANE PROTEIN"/>
    <property type="match status" value="1"/>
</dbReference>
<dbReference type="GO" id="GO:0005886">
    <property type="term" value="C:plasma membrane"/>
    <property type="evidence" value="ECO:0007669"/>
    <property type="project" value="TreeGrafter"/>
</dbReference>
<keyword evidence="1" id="KW-1133">Transmembrane helix</keyword>
<dbReference type="EMBL" id="BBJS01000001">
    <property type="protein sequence ID" value="GAN11948.1"/>
    <property type="molecule type" value="Genomic_DNA"/>
</dbReference>
<keyword evidence="3" id="KW-1185">Reference proteome</keyword>
<feature type="transmembrane region" description="Helical" evidence="1">
    <location>
        <begin position="49"/>
        <end position="69"/>
    </location>
</feature>
<dbReference type="Pfam" id="PF04286">
    <property type="entry name" value="DUF445"/>
    <property type="match status" value="1"/>
</dbReference>
<dbReference type="InterPro" id="IPR007383">
    <property type="entry name" value="DUF445"/>
</dbReference>
<evidence type="ECO:0000313" key="2">
    <source>
        <dbReference type="EMBL" id="GAN11948.1"/>
    </source>
</evidence>
<comment type="caution">
    <text evidence="2">The sequence shown here is derived from an EMBL/GenBank/DDBJ whole genome shotgun (WGS) entry which is preliminary data.</text>
</comment>
<dbReference type="PANTHER" id="PTHR38442">
    <property type="entry name" value="INNER MEMBRANE PROTEIN-RELATED"/>
    <property type="match status" value="1"/>
</dbReference>
<dbReference type="AlphaFoldDB" id="A0A0C9NB08"/>